<evidence type="ECO:0000313" key="1">
    <source>
        <dbReference type="Proteomes" id="UP000887578"/>
    </source>
</evidence>
<protein>
    <submittedName>
        <fullName evidence="2">Uncharacterized protein</fullName>
    </submittedName>
</protein>
<reference evidence="2" key="1">
    <citation type="submission" date="2022-11" db="UniProtKB">
        <authorList>
            <consortium name="WormBaseParasite"/>
        </authorList>
    </citation>
    <scope>IDENTIFICATION</scope>
</reference>
<accession>A0A914PDK9</accession>
<name>A0A914PDK9_9BILA</name>
<proteinExistence type="predicted"/>
<dbReference type="WBParaSite" id="PDA_v2.g16251.t1">
    <property type="protein sequence ID" value="PDA_v2.g16251.t1"/>
    <property type="gene ID" value="PDA_v2.g16251"/>
</dbReference>
<organism evidence="1 2">
    <name type="scientific">Panagrolaimus davidi</name>
    <dbReference type="NCBI Taxonomy" id="227884"/>
    <lineage>
        <taxon>Eukaryota</taxon>
        <taxon>Metazoa</taxon>
        <taxon>Ecdysozoa</taxon>
        <taxon>Nematoda</taxon>
        <taxon>Chromadorea</taxon>
        <taxon>Rhabditida</taxon>
        <taxon>Tylenchina</taxon>
        <taxon>Panagrolaimomorpha</taxon>
        <taxon>Panagrolaimoidea</taxon>
        <taxon>Panagrolaimidae</taxon>
        <taxon>Panagrolaimus</taxon>
    </lineage>
</organism>
<dbReference type="Proteomes" id="UP000887578">
    <property type="component" value="Unplaced"/>
</dbReference>
<sequence>MFSFYLFTYHDHPLLTSSARDISFDHVVVKYENGSNVDVQKIVAIASNAFWIRISHPTITSKTMEELLKIPKFPNLCDFTIKNVPEVFDIEAFYVYMKKNKTTKFNLSFHESISDEYVKRLDEIVDEIIATKEFDYKPAFFRFRGLDYERLWKLDDIFYPESKNH</sequence>
<dbReference type="AlphaFoldDB" id="A0A914PDK9"/>
<keyword evidence="1" id="KW-1185">Reference proteome</keyword>
<evidence type="ECO:0000313" key="2">
    <source>
        <dbReference type="WBParaSite" id="PDA_v2.g16251.t1"/>
    </source>
</evidence>